<dbReference type="PIRSF" id="PIRSF037207">
    <property type="entry name" value="ATE1_euk"/>
    <property type="match status" value="1"/>
</dbReference>
<dbReference type="InterPro" id="IPR007471">
    <property type="entry name" value="N-end_Aminoacyl_Trfase_N"/>
</dbReference>
<evidence type="ECO:0000256" key="4">
    <source>
        <dbReference type="ARBA" id="ARBA00023315"/>
    </source>
</evidence>
<comment type="similarity">
    <text evidence="1 5">Belongs to the R-transferase family.</text>
</comment>
<feature type="domain" description="N-end aminoacyl transferase N-terminal" evidence="6">
    <location>
        <begin position="21"/>
        <end position="93"/>
    </location>
</feature>
<name>A0A4S2MIY1_OPIFE</name>
<keyword evidence="4 5" id="KW-0012">Acyltransferase</keyword>
<sequence>MEKTNNVVSLVMPYGYHESARCGYCKGTLGGFHATWGMGTKRLTVSDYQYLIDRGWRRSGTYCYKPMNKVTCCPCYTIRCDAAKFRPSRSHKRLLKAVALFLTSGVMPRVFGRSDNQWRAESLAEVPNHTNPATLGARGDIPNAEYAGSQKATSRVSATSTRFDCAQTTAPEVDTCSTFVIPAGDVEDASKRSSTLPKLTKAHARRWNAQLARMKARALNEDRPFELLLKEYEERRRRRLAENAPKELEYFLTQEPTKGQGKHYIEMRLVRSSPSSDEFNSTLDTSYQLYKKYQVTVHGDEPDECTMECFTRFLVKSPLVSDNEADLPNTSNAPSLGSYHQQYWLDGVKLIAVGVIDILPRCLSSVYLYYDPDYSFLHLGTYSALRELAFVRDLIRTHGPTSVSPHPLYVHFDSYYMGYYIRSCPKMSYKAQFHPSYLACPETYIWVPVKSCLQRLDSAPGGKYARFSDESATDIHAISQPLDPIDLDGKIVCRISSDRRRRQRERLASEPEDDKRFGVPVTLDLLRRYITPDGFQILREWAKLLGRRVLDGNFQIVFS</sequence>
<dbReference type="InterPro" id="IPR017137">
    <property type="entry name" value="Arg-tRNA-P_Trfase_1_euk"/>
</dbReference>
<keyword evidence="3 5" id="KW-0833">Ubl conjugation pathway</keyword>
<dbReference type="PANTHER" id="PTHR21367:SF1">
    <property type="entry name" value="ARGINYL-TRNA--PROTEIN TRANSFERASE 1"/>
    <property type="match status" value="1"/>
</dbReference>
<dbReference type="InterPro" id="IPR030700">
    <property type="entry name" value="N-end_Aminoacyl_Trfase"/>
</dbReference>
<evidence type="ECO:0000259" key="6">
    <source>
        <dbReference type="Pfam" id="PF04376"/>
    </source>
</evidence>
<dbReference type="OrthoDB" id="74183at2759"/>
<evidence type="ECO:0000256" key="5">
    <source>
        <dbReference type="PIRNR" id="PIRNR037207"/>
    </source>
</evidence>
<keyword evidence="9" id="KW-1185">Reference proteome</keyword>
<proteinExistence type="inferred from homology"/>
<comment type="catalytic activity">
    <reaction evidence="5">
        <text>an N-terminal L-alpha-aminoacyl-[protein] + L-arginyl-tRNA(Arg) = an N-terminal L-arginyl-L-aminoacyl-[protein] + tRNA(Arg) + H(+)</text>
        <dbReference type="Rhea" id="RHEA:10208"/>
        <dbReference type="Rhea" id="RHEA-COMP:9658"/>
        <dbReference type="Rhea" id="RHEA-COMP:9673"/>
        <dbReference type="Rhea" id="RHEA-COMP:10636"/>
        <dbReference type="Rhea" id="RHEA-COMP:10638"/>
        <dbReference type="ChEBI" id="CHEBI:15378"/>
        <dbReference type="ChEBI" id="CHEBI:78442"/>
        <dbReference type="ChEBI" id="CHEBI:78513"/>
        <dbReference type="ChEBI" id="CHEBI:78597"/>
        <dbReference type="ChEBI" id="CHEBI:83562"/>
        <dbReference type="EC" id="2.3.2.8"/>
    </reaction>
</comment>
<dbReference type="EC" id="2.3.2.8" evidence="5"/>
<keyword evidence="2 5" id="KW-0808">Transferase</keyword>
<evidence type="ECO:0000256" key="1">
    <source>
        <dbReference type="ARBA" id="ARBA00009991"/>
    </source>
</evidence>
<organism evidence="8 9">
    <name type="scientific">Opisthorchis felineus</name>
    <dbReference type="NCBI Taxonomy" id="147828"/>
    <lineage>
        <taxon>Eukaryota</taxon>
        <taxon>Metazoa</taxon>
        <taxon>Spiralia</taxon>
        <taxon>Lophotrochozoa</taxon>
        <taxon>Platyhelminthes</taxon>
        <taxon>Trematoda</taxon>
        <taxon>Digenea</taxon>
        <taxon>Opisthorchiida</taxon>
        <taxon>Opisthorchiata</taxon>
        <taxon>Opisthorchiidae</taxon>
        <taxon>Opisthorchis</taxon>
    </lineage>
</organism>
<evidence type="ECO:0000256" key="2">
    <source>
        <dbReference type="ARBA" id="ARBA00022679"/>
    </source>
</evidence>
<evidence type="ECO:0000256" key="3">
    <source>
        <dbReference type="ARBA" id="ARBA00022786"/>
    </source>
</evidence>
<reference evidence="8 9" key="1">
    <citation type="journal article" date="2019" name="BMC Genomics">
        <title>New insights from Opisthorchis felineus genome: update on genomics of the epidemiologically important liver flukes.</title>
        <authorList>
            <person name="Ershov N.I."/>
            <person name="Mordvinov V.A."/>
            <person name="Prokhortchouk E.B."/>
            <person name="Pakharukova M.Y."/>
            <person name="Gunbin K.V."/>
            <person name="Ustyantsev K."/>
            <person name="Genaev M.A."/>
            <person name="Blinov A.G."/>
            <person name="Mazur A."/>
            <person name="Boulygina E."/>
            <person name="Tsygankova S."/>
            <person name="Khrameeva E."/>
            <person name="Chekanov N."/>
            <person name="Fan G."/>
            <person name="Xiao A."/>
            <person name="Zhang H."/>
            <person name="Xu X."/>
            <person name="Yang H."/>
            <person name="Solovyev V."/>
            <person name="Lee S.M."/>
            <person name="Liu X."/>
            <person name="Afonnikov D.A."/>
            <person name="Skryabin K.G."/>
        </authorList>
    </citation>
    <scope>NUCLEOTIDE SEQUENCE [LARGE SCALE GENOMIC DNA]</scope>
    <source>
        <strain evidence="8">AK-0245</strain>
        <tissue evidence="8">Whole organism</tissue>
    </source>
</reference>
<comment type="caution">
    <text evidence="8">The sequence shown here is derived from an EMBL/GenBank/DDBJ whole genome shotgun (WGS) entry which is preliminary data.</text>
</comment>
<evidence type="ECO:0000259" key="7">
    <source>
        <dbReference type="Pfam" id="PF04377"/>
    </source>
</evidence>
<gene>
    <name evidence="8" type="ORF">CRM22_001044</name>
</gene>
<dbReference type="Proteomes" id="UP000308267">
    <property type="component" value="Unassembled WGS sequence"/>
</dbReference>
<dbReference type="GO" id="GO:0005737">
    <property type="term" value="C:cytoplasm"/>
    <property type="evidence" value="ECO:0007669"/>
    <property type="project" value="TreeGrafter"/>
</dbReference>
<comment type="function">
    <text evidence="5">Involved in the post-translational conjugation of arginine to the N-terminal aspartate or glutamate of a protein. This arginylation is required for degradation of the protein via the ubiquitin pathway.</text>
</comment>
<evidence type="ECO:0000313" key="8">
    <source>
        <dbReference type="EMBL" id="TGZ74237.1"/>
    </source>
</evidence>
<dbReference type="GO" id="GO:0004057">
    <property type="term" value="F:arginyl-tRNA--protein transferase activity"/>
    <property type="evidence" value="ECO:0007669"/>
    <property type="project" value="UniProtKB-EC"/>
</dbReference>
<dbReference type="InterPro" id="IPR007472">
    <property type="entry name" value="N-end_Aminoacyl_Trfase_C"/>
</dbReference>
<evidence type="ECO:0000313" key="9">
    <source>
        <dbReference type="Proteomes" id="UP000308267"/>
    </source>
</evidence>
<dbReference type="Pfam" id="PF04376">
    <property type="entry name" value="ATE_N"/>
    <property type="match status" value="1"/>
</dbReference>
<accession>A0A4S2MIY1</accession>
<feature type="domain" description="N-end rule aminoacyl transferase C-terminal" evidence="7">
    <location>
        <begin position="286"/>
        <end position="440"/>
    </location>
</feature>
<dbReference type="EMBL" id="SJOL01001999">
    <property type="protein sequence ID" value="TGZ74237.1"/>
    <property type="molecule type" value="Genomic_DNA"/>
</dbReference>
<dbReference type="AlphaFoldDB" id="A0A4S2MIY1"/>
<protein>
    <recommendedName>
        <fullName evidence="5">Arginyl-tRNA--protein transferase 1</fullName>
        <shortName evidence="5">Arginyltransferase 1</shortName>
        <shortName evidence="5">R-transferase 1</shortName>
        <ecNumber evidence="5">2.3.2.8</ecNumber>
    </recommendedName>
    <alternativeName>
        <fullName evidence="5">Arginine-tRNA--protein transferase 1</fullName>
    </alternativeName>
</protein>
<dbReference type="Pfam" id="PF04377">
    <property type="entry name" value="ATE_C"/>
    <property type="match status" value="1"/>
</dbReference>
<dbReference type="STRING" id="147828.A0A4S2MIY1"/>
<dbReference type="PANTHER" id="PTHR21367">
    <property type="entry name" value="ARGININE-TRNA-PROTEIN TRANSFERASE 1"/>
    <property type="match status" value="1"/>
</dbReference>